<dbReference type="PANTHER" id="PTHR43408">
    <property type="entry name" value="FMN REDUCTASE (NADPH)"/>
    <property type="match status" value="1"/>
</dbReference>
<dbReference type="NCBIfam" id="TIGR04037">
    <property type="entry name" value="LLM_duo_CE1759"/>
    <property type="match status" value="1"/>
</dbReference>
<evidence type="ECO:0000259" key="4">
    <source>
        <dbReference type="Pfam" id="PF03358"/>
    </source>
</evidence>
<dbReference type="GO" id="GO:0016491">
    <property type="term" value="F:oxidoreductase activity"/>
    <property type="evidence" value="ECO:0007669"/>
    <property type="project" value="UniProtKB-KW"/>
</dbReference>
<keyword evidence="3" id="KW-0560">Oxidoreductase</keyword>
<dbReference type="InterPro" id="IPR023932">
    <property type="entry name" value="CE1759_FMN_reduct"/>
</dbReference>
<dbReference type="RefSeq" id="WP_106124700.1">
    <property type="nucleotide sequence ID" value="NZ_PVZG01000001.1"/>
</dbReference>
<dbReference type="AlphaFoldDB" id="A0A2T0SJ08"/>
<evidence type="ECO:0000256" key="1">
    <source>
        <dbReference type="ARBA" id="ARBA00022630"/>
    </source>
</evidence>
<keyword evidence="1" id="KW-0285">Flavoprotein</keyword>
<reference evidence="5 6" key="1">
    <citation type="submission" date="2018-03" db="EMBL/GenBank/DDBJ databases">
        <title>Genomic Encyclopedia of Archaeal and Bacterial Type Strains, Phase II (KMG-II): from individual species to whole genera.</title>
        <authorList>
            <person name="Goeker M."/>
        </authorList>
    </citation>
    <scope>NUCLEOTIDE SEQUENCE [LARGE SCALE GENOMIC DNA]</scope>
    <source>
        <strain evidence="5 6">DSM 45348</strain>
    </source>
</reference>
<dbReference type="Pfam" id="PF03358">
    <property type="entry name" value="FMN_red"/>
    <property type="match status" value="1"/>
</dbReference>
<dbReference type="EMBL" id="PVZG01000001">
    <property type="protein sequence ID" value="PRY33400.1"/>
    <property type="molecule type" value="Genomic_DNA"/>
</dbReference>
<dbReference type="Proteomes" id="UP000239209">
    <property type="component" value="Unassembled WGS sequence"/>
</dbReference>
<dbReference type="Gene3D" id="3.40.50.360">
    <property type="match status" value="1"/>
</dbReference>
<evidence type="ECO:0000313" key="5">
    <source>
        <dbReference type="EMBL" id="PRY33400.1"/>
    </source>
</evidence>
<sequence length="204" mass="21584">MRQRTLVVISGGLSRPSSTRLLADRLSAAAAERAAGLGVAVSVRVVELRDLAHDLMNHLLTGFPPAPLREVLDAVEAADGLIAVTPIFNASYSGLFKSFFDVLGKDTLDGKPVLLAATGGTARHSLALEHAVRPMFAYLRAAPVPTSVFAASQDWGGDEAEGQLRVRVARAAEELAREIERREPAAVADPFALTTSFEELLAGG</sequence>
<dbReference type="InterPro" id="IPR005025">
    <property type="entry name" value="FMN_Rdtase-like_dom"/>
</dbReference>
<accession>A0A2T0SJ08</accession>
<dbReference type="OrthoDB" id="1643408at2"/>
<keyword evidence="6" id="KW-1185">Reference proteome</keyword>
<protein>
    <submittedName>
        <fullName evidence="5">FMN reductase</fullName>
    </submittedName>
</protein>
<comment type="caution">
    <text evidence="5">The sequence shown here is derived from an EMBL/GenBank/DDBJ whole genome shotgun (WGS) entry which is preliminary data.</text>
</comment>
<dbReference type="SUPFAM" id="SSF52218">
    <property type="entry name" value="Flavoproteins"/>
    <property type="match status" value="1"/>
</dbReference>
<dbReference type="InterPro" id="IPR051814">
    <property type="entry name" value="NAD(P)H-dep_FMN_reductase"/>
</dbReference>
<gene>
    <name evidence="5" type="ORF">CLV70_101562</name>
</gene>
<name>A0A2T0SJ08_9ACTN</name>
<evidence type="ECO:0000313" key="6">
    <source>
        <dbReference type="Proteomes" id="UP000239209"/>
    </source>
</evidence>
<feature type="domain" description="NADPH-dependent FMN reductase-like" evidence="4">
    <location>
        <begin position="6"/>
        <end position="155"/>
    </location>
</feature>
<dbReference type="PANTHER" id="PTHR43408:SF2">
    <property type="entry name" value="FMN REDUCTASE (NADPH)"/>
    <property type="match status" value="1"/>
</dbReference>
<evidence type="ECO:0000256" key="2">
    <source>
        <dbReference type="ARBA" id="ARBA00022643"/>
    </source>
</evidence>
<keyword evidence="2" id="KW-0288">FMN</keyword>
<proteinExistence type="predicted"/>
<evidence type="ECO:0000256" key="3">
    <source>
        <dbReference type="ARBA" id="ARBA00023002"/>
    </source>
</evidence>
<organism evidence="5 6">
    <name type="scientific">Pseudosporangium ferrugineum</name>
    <dbReference type="NCBI Taxonomy" id="439699"/>
    <lineage>
        <taxon>Bacteria</taxon>
        <taxon>Bacillati</taxon>
        <taxon>Actinomycetota</taxon>
        <taxon>Actinomycetes</taxon>
        <taxon>Micromonosporales</taxon>
        <taxon>Micromonosporaceae</taxon>
        <taxon>Pseudosporangium</taxon>
    </lineage>
</organism>
<dbReference type="InterPro" id="IPR029039">
    <property type="entry name" value="Flavoprotein-like_sf"/>
</dbReference>